<dbReference type="PANTHER" id="PTHR14002">
    <property type="entry name" value="ENDOGLIN/TGF-BETA RECEPTOR TYPE III"/>
    <property type="match status" value="1"/>
</dbReference>
<evidence type="ECO:0000256" key="1">
    <source>
        <dbReference type="ARBA" id="ARBA00022729"/>
    </source>
</evidence>
<keyword evidence="5" id="KW-1185">Reference proteome</keyword>
<keyword evidence="1" id="KW-0732">Signal</keyword>
<comment type="caution">
    <text evidence="4">The sequence shown here is derived from an EMBL/GenBank/DDBJ whole genome shotgun (WGS) entry which is preliminary data.</text>
</comment>
<organism evidence="4 5">
    <name type="scientific">Etheostoma spectabile</name>
    <name type="common">orangethroat darter</name>
    <dbReference type="NCBI Taxonomy" id="54343"/>
    <lineage>
        <taxon>Eukaryota</taxon>
        <taxon>Metazoa</taxon>
        <taxon>Chordata</taxon>
        <taxon>Craniata</taxon>
        <taxon>Vertebrata</taxon>
        <taxon>Euteleostomi</taxon>
        <taxon>Actinopterygii</taxon>
        <taxon>Neopterygii</taxon>
        <taxon>Teleostei</taxon>
        <taxon>Neoteleostei</taxon>
        <taxon>Acanthomorphata</taxon>
        <taxon>Eupercaria</taxon>
        <taxon>Perciformes</taxon>
        <taxon>Percoidei</taxon>
        <taxon>Percidae</taxon>
        <taxon>Etheostomatinae</taxon>
        <taxon>Etheostoma</taxon>
    </lineage>
</organism>
<reference evidence="4 5" key="1">
    <citation type="submission" date="2019-08" db="EMBL/GenBank/DDBJ databases">
        <title>A chromosome-level genome assembly, high-density linkage maps, and genome scans reveal the genomic architecture of hybrid incompatibilities underlying speciation via character displacement in darters (Percidae: Etheostominae).</title>
        <authorList>
            <person name="Moran R.L."/>
            <person name="Catchen J.M."/>
            <person name="Fuller R.C."/>
        </authorList>
    </citation>
    <scope>NUCLEOTIDE SEQUENCE [LARGE SCALE GENOMIC DNA]</scope>
    <source>
        <strain evidence="4">EspeVRDwgs_2016</strain>
        <tissue evidence="4">Muscle</tissue>
    </source>
</reference>
<protein>
    <recommendedName>
        <fullName evidence="3">ZP domain-containing protein</fullName>
    </recommendedName>
</protein>
<feature type="domain" description="ZP" evidence="3">
    <location>
        <begin position="1"/>
        <end position="207"/>
    </location>
</feature>
<dbReference type="Gene3D" id="2.60.40.4100">
    <property type="entry name" value="Zona pellucida, ZP-C domain"/>
    <property type="match status" value="1"/>
</dbReference>
<gene>
    <name evidence="4" type="ORF">FQN60_018486</name>
</gene>
<dbReference type="InterPro" id="IPR055355">
    <property type="entry name" value="ZP-C"/>
</dbReference>
<dbReference type="Pfam" id="PF00100">
    <property type="entry name" value="Zona_pellucida"/>
    <property type="match status" value="1"/>
</dbReference>
<evidence type="ECO:0000256" key="2">
    <source>
        <dbReference type="ARBA" id="ARBA00023157"/>
    </source>
</evidence>
<dbReference type="PROSITE" id="PS51034">
    <property type="entry name" value="ZP_2"/>
    <property type="match status" value="1"/>
</dbReference>
<dbReference type="PANTHER" id="PTHR14002:SF21">
    <property type="entry name" value="SI:CH211-103F14.3-RELATED"/>
    <property type="match status" value="1"/>
</dbReference>
<dbReference type="AlphaFoldDB" id="A0A5J5DIB6"/>
<sequence>MTIAHLSATCLQTCKRYEIPQFMLTCCKRCVVHLTSEAQGSKGKTTPMWLQFLLAPHRSQVPEDLCKKSAAERAAKSMRPAVLRACRGSLDAQQLGIELRTTVYVEVKATNLTGQYDVLLDRCYASISTVPSYSSFFNLFVPCSKDQFTTMIENGDSQSSRFNFPAFRFIEQQNQTVSTYYLHCITRLCEISTCSTFKNCNKRRKRNTLDTSLTKTYTISSSKIITKANSNKSKEKPLVGGQKNNAGTGKSGIELFPRVMQDLIYGGLASSEVWQG</sequence>
<dbReference type="InterPro" id="IPR042235">
    <property type="entry name" value="ZP-C_dom"/>
</dbReference>
<evidence type="ECO:0000259" key="3">
    <source>
        <dbReference type="PROSITE" id="PS51034"/>
    </source>
</evidence>
<name>A0A5J5DIB6_9PERO</name>
<evidence type="ECO:0000313" key="4">
    <source>
        <dbReference type="EMBL" id="KAA8593031.1"/>
    </source>
</evidence>
<dbReference type="EMBL" id="VOFY01000005">
    <property type="protein sequence ID" value="KAA8593031.1"/>
    <property type="molecule type" value="Genomic_DNA"/>
</dbReference>
<dbReference type="Proteomes" id="UP000327493">
    <property type="component" value="Chromosome 5"/>
</dbReference>
<evidence type="ECO:0000313" key="5">
    <source>
        <dbReference type="Proteomes" id="UP000327493"/>
    </source>
</evidence>
<proteinExistence type="predicted"/>
<accession>A0A5J5DIB6</accession>
<dbReference type="InterPro" id="IPR001507">
    <property type="entry name" value="ZP_dom"/>
</dbReference>
<keyword evidence="2" id="KW-1015">Disulfide bond</keyword>